<keyword evidence="3" id="KW-1185">Reference proteome</keyword>
<organism evidence="2 3">
    <name type="scientific">Nesterenkonia sandarakina</name>
    <dbReference type="NCBI Taxonomy" id="272918"/>
    <lineage>
        <taxon>Bacteria</taxon>
        <taxon>Bacillati</taxon>
        <taxon>Actinomycetota</taxon>
        <taxon>Actinomycetes</taxon>
        <taxon>Micrococcales</taxon>
        <taxon>Micrococcaceae</taxon>
        <taxon>Nesterenkonia</taxon>
    </lineage>
</organism>
<feature type="compositionally biased region" description="Acidic residues" evidence="1">
    <location>
        <begin position="100"/>
        <end position="109"/>
    </location>
</feature>
<dbReference type="EMBL" id="JACCFQ010000001">
    <property type="protein sequence ID" value="NYJ17162.1"/>
    <property type="molecule type" value="Genomic_DNA"/>
</dbReference>
<feature type="compositionally biased region" description="Basic and acidic residues" evidence="1">
    <location>
        <begin position="1"/>
        <end position="10"/>
    </location>
</feature>
<evidence type="ECO:0000256" key="1">
    <source>
        <dbReference type="SAM" id="MobiDB-lite"/>
    </source>
</evidence>
<sequence length="215" mass="23706">MNHSHQDQHPADQYPNTQYAHDQYQPYPPAAAGAEAPAKKRRRWPWIAGIIVALLAGVGIGSSGEEEPEVVTETITEEVEVEVEVEPADLEGRREAITAAEEENDELGEELAQRTSDLDTREEELDQREESISTSETEIEENTIPGSGVYMVGEDIQPGTYRSEGDRCYWARLSGFSGTLGDILANDNVSGSAYVTIAPTDMAFETSRCGDWVRQ</sequence>
<protein>
    <submittedName>
        <fullName evidence="2">Uncharacterized protein</fullName>
    </submittedName>
</protein>
<dbReference type="RefSeq" id="WP_179441941.1">
    <property type="nucleotide sequence ID" value="NZ_BAAALK010000002.1"/>
</dbReference>
<feature type="region of interest" description="Disordered" evidence="1">
    <location>
        <begin position="1"/>
        <end position="36"/>
    </location>
</feature>
<name>A0A7Z0EA51_9MICC</name>
<gene>
    <name evidence="2" type="ORF">HNR11_001696</name>
</gene>
<evidence type="ECO:0000313" key="3">
    <source>
        <dbReference type="Proteomes" id="UP000560069"/>
    </source>
</evidence>
<feature type="compositionally biased region" description="Low complexity" evidence="1">
    <location>
        <begin position="18"/>
        <end position="36"/>
    </location>
</feature>
<dbReference type="AlphaFoldDB" id="A0A7Z0EA51"/>
<proteinExistence type="predicted"/>
<reference evidence="2 3" key="1">
    <citation type="submission" date="2020-07" db="EMBL/GenBank/DDBJ databases">
        <title>Sequencing the genomes of 1000 actinobacteria strains.</title>
        <authorList>
            <person name="Klenk H.-P."/>
        </authorList>
    </citation>
    <scope>NUCLEOTIDE SEQUENCE [LARGE SCALE GENOMIC DNA]</scope>
    <source>
        <strain evidence="2 3">DSM 15664</strain>
    </source>
</reference>
<feature type="region of interest" description="Disordered" evidence="1">
    <location>
        <begin position="100"/>
        <end position="139"/>
    </location>
</feature>
<accession>A0A7Z0EA51</accession>
<evidence type="ECO:0000313" key="2">
    <source>
        <dbReference type="EMBL" id="NYJ17162.1"/>
    </source>
</evidence>
<comment type="caution">
    <text evidence="2">The sequence shown here is derived from an EMBL/GenBank/DDBJ whole genome shotgun (WGS) entry which is preliminary data.</text>
</comment>
<dbReference type="Proteomes" id="UP000560069">
    <property type="component" value="Unassembled WGS sequence"/>
</dbReference>